<dbReference type="AlphaFoldDB" id="A0A0J1HG35"/>
<gene>
    <name evidence="1" type="ORF">ABT57_08405</name>
</gene>
<accession>A0A0J1HG35</accession>
<dbReference type="RefSeq" id="WP_047884704.1">
    <property type="nucleotide sequence ID" value="NZ_LDOU01000006.1"/>
</dbReference>
<protein>
    <submittedName>
        <fullName evidence="1">Uncharacterized protein</fullName>
    </submittedName>
</protein>
<evidence type="ECO:0000313" key="2">
    <source>
        <dbReference type="Proteomes" id="UP000035909"/>
    </source>
</evidence>
<reference evidence="1 2" key="1">
    <citation type="submission" date="2015-05" db="EMBL/GenBank/DDBJ databases">
        <title>Photobacterium galathea sp. nov.</title>
        <authorList>
            <person name="Machado H."/>
            <person name="Gram L."/>
        </authorList>
    </citation>
    <scope>NUCLEOTIDE SEQUENCE [LARGE SCALE GENOMIC DNA]</scope>
    <source>
        <strain evidence="1 2">DSM 22954</strain>
    </source>
</reference>
<proteinExistence type="predicted"/>
<name>A0A0J1HG35_9GAMM</name>
<dbReference type="EMBL" id="LDOU01000006">
    <property type="protein sequence ID" value="KLV10539.1"/>
    <property type="molecule type" value="Genomic_DNA"/>
</dbReference>
<dbReference type="STRING" id="320778.ABT57_08405"/>
<dbReference type="Pfam" id="PF20289">
    <property type="entry name" value="MComp1"/>
    <property type="match status" value="1"/>
</dbReference>
<keyword evidence="2" id="KW-1185">Reference proteome</keyword>
<organism evidence="1 2">
    <name type="scientific">Photobacterium ganghwense</name>
    <dbReference type="NCBI Taxonomy" id="320778"/>
    <lineage>
        <taxon>Bacteria</taxon>
        <taxon>Pseudomonadati</taxon>
        <taxon>Pseudomonadota</taxon>
        <taxon>Gammaproteobacteria</taxon>
        <taxon>Vibrionales</taxon>
        <taxon>Vibrionaceae</taxon>
        <taxon>Photobacterium</taxon>
    </lineage>
</organism>
<evidence type="ECO:0000313" key="1">
    <source>
        <dbReference type="EMBL" id="KLV10539.1"/>
    </source>
</evidence>
<sequence length="181" mass="20281">MKLLSREHDFNFLTSEVDGVRFELFASSQSFLTCIVCWFESSTDVMMNWQAIQSIVSVRFKPEGGHSKWNVYLILMCPDSLEIRDKYVIQNDRYAARKIILDGLGELPDSPDVEKLVNVALLGTDLELAPVSYNSKDDLETPIAAIVKGVPSGSSVGAKEARSEMINKLIEFLSENENKKS</sequence>
<dbReference type="PATRIC" id="fig|320778.3.peg.1823"/>
<comment type="caution">
    <text evidence="1">The sequence shown here is derived from an EMBL/GenBank/DDBJ whole genome shotgun (WGS) entry which is preliminary data.</text>
</comment>
<dbReference type="Proteomes" id="UP000035909">
    <property type="component" value="Unassembled WGS sequence"/>
</dbReference>
<dbReference type="OrthoDB" id="6961901at2"/>
<dbReference type="InterPro" id="IPR046905">
    <property type="entry name" value="ABC-3C_MC1"/>
</dbReference>